<dbReference type="AlphaFoldDB" id="A0AAV6SUV3"/>
<comment type="caution">
    <text evidence="1">The sequence shown here is derived from an EMBL/GenBank/DDBJ whole genome shotgun (WGS) entry which is preliminary data.</text>
</comment>
<organism evidence="1 2">
    <name type="scientific">Solea senegalensis</name>
    <name type="common">Senegalese sole</name>
    <dbReference type="NCBI Taxonomy" id="28829"/>
    <lineage>
        <taxon>Eukaryota</taxon>
        <taxon>Metazoa</taxon>
        <taxon>Chordata</taxon>
        <taxon>Craniata</taxon>
        <taxon>Vertebrata</taxon>
        <taxon>Euteleostomi</taxon>
        <taxon>Actinopterygii</taxon>
        <taxon>Neopterygii</taxon>
        <taxon>Teleostei</taxon>
        <taxon>Neoteleostei</taxon>
        <taxon>Acanthomorphata</taxon>
        <taxon>Carangaria</taxon>
        <taxon>Pleuronectiformes</taxon>
        <taxon>Pleuronectoidei</taxon>
        <taxon>Soleidae</taxon>
        <taxon>Solea</taxon>
    </lineage>
</organism>
<proteinExistence type="predicted"/>
<evidence type="ECO:0000313" key="1">
    <source>
        <dbReference type="EMBL" id="KAG7520808.1"/>
    </source>
</evidence>
<protein>
    <submittedName>
        <fullName evidence="1">Uncharacterized protein</fullName>
    </submittedName>
</protein>
<reference evidence="1 2" key="1">
    <citation type="journal article" date="2021" name="Sci. Rep.">
        <title>Chromosome anchoring in Senegalese sole (Solea senegalensis) reveals sex-associated markers and genome rearrangements in flatfish.</title>
        <authorList>
            <person name="Guerrero-Cozar I."/>
            <person name="Gomez-Garrido J."/>
            <person name="Berbel C."/>
            <person name="Martinez-Blanch J.F."/>
            <person name="Alioto T."/>
            <person name="Claros M.G."/>
            <person name="Gagnaire P.A."/>
            <person name="Manchado M."/>
        </authorList>
    </citation>
    <scope>NUCLEOTIDE SEQUENCE [LARGE SCALE GENOMIC DNA]</scope>
    <source>
        <strain evidence="1">Sse05_10M</strain>
    </source>
</reference>
<name>A0AAV6SUV3_SOLSE</name>
<accession>A0AAV6SUV3</accession>
<gene>
    <name evidence="1" type="ORF">JOB18_036246</name>
</gene>
<sequence length="85" mass="9006">MPAHGKRLSSIEQHLSCGNSGENSVQILEAAEGHFQSIAAQQVSALESKNTGKYAGGIKDCGSFIEEQMMESLSSLSVRHEALSA</sequence>
<keyword evidence="2" id="KW-1185">Reference proteome</keyword>
<evidence type="ECO:0000313" key="2">
    <source>
        <dbReference type="Proteomes" id="UP000693946"/>
    </source>
</evidence>
<dbReference type="Proteomes" id="UP000693946">
    <property type="component" value="Linkage Group LG11"/>
</dbReference>
<dbReference type="EMBL" id="JAGKHQ010000003">
    <property type="protein sequence ID" value="KAG7520808.1"/>
    <property type="molecule type" value="Genomic_DNA"/>
</dbReference>